<evidence type="ECO:0000259" key="5">
    <source>
        <dbReference type="PROSITE" id="PS50011"/>
    </source>
</evidence>
<dbReference type="Pfam" id="PF00069">
    <property type="entry name" value="Pkinase"/>
    <property type="match status" value="1"/>
</dbReference>
<dbReference type="SUPFAM" id="SSF56112">
    <property type="entry name" value="Protein kinase-like (PK-like)"/>
    <property type="match status" value="1"/>
</dbReference>
<dbReference type="InterPro" id="IPR000719">
    <property type="entry name" value="Prot_kinase_dom"/>
</dbReference>
<dbReference type="AlphaFoldDB" id="A0A532V9B6"/>
<gene>
    <name evidence="6" type="ORF">CEE36_03465</name>
</gene>
<keyword evidence="3" id="KW-0418">Kinase</keyword>
<dbReference type="InterPro" id="IPR045269">
    <property type="entry name" value="Atg1-like"/>
</dbReference>
<feature type="domain" description="Protein kinase" evidence="5">
    <location>
        <begin position="15"/>
        <end position="282"/>
    </location>
</feature>
<dbReference type="EMBL" id="NJBO01000003">
    <property type="protein sequence ID" value="TKJ43758.1"/>
    <property type="molecule type" value="Genomic_DNA"/>
</dbReference>
<proteinExistence type="predicted"/>
<dbReference type="GO" id="GO:0004674">
    <property type="term" value="F:protein serine/threonine kinase activity"/>
    <property type="evidence" value="ECO:0007669"/>
    <property type="project" value="InterPro"/>
</dbReference>
<reference evidence="6 7" key="1">
    <citation type="submission" date="2017-06" db="EMBL/GenBank/DDBJ databases">
        <title>Novel microbial phyla capable of carbon fixation and sulfur reduction in deep-sea sediments.</title>
        <authorList>
            <person name="Huang J."/>
            <person name="Baker B."/>
            <person name="Wang Y."/>
        </authorList>
    </citation>
    <scope>NUCLEOTIDE SEQUENCE [LARGE SCALE GENOMIC DNA]</scope>
    <source>
        <strain evidence="6">B3_TA06</strain>
    </source>
</reference>
<dbReference type="SMART" id="SM00220">
    <property type="entry name" value="S_TKc"/>
    <property type="match status" value="1"/>
</dbReference>
<dbReference type="InterPro" id="IPR011009">
    <property type="entry name" value="Kinase-like_dom_sf"/>
</dbReference>
<dbReference type="Proteomes" id="UP000317778">
    <property type="component" value="Unassembled WGS sequence"/>
</dbReference>
<dbReference type="GO" id="GO:0005829">
    <property type="term" value="C:cytosol"/>
    <property type="evidence" value="ECO:0007669"/>
    <property type="project" value="TreeGrafter"/>
</dbReference>
<keyword evidence="1" id="KW-0808">Transferase</keyword>
<dbReference type="PANTHER" id="PTHR24348:SF22">
    <property type="entry name" value="NON-SPECIFIC SERINE_THREONINE PROTEIN KINASE"/>
    <property type="match status" value="1"/>
</dbReference>
<evidence type="ECO:0000256" key="2">
    <source>
        <dbReference type="ARBA" id="ARBA00022741"/>
    </source>
</evidence>
<dbReference type="GO" id="GO:0005524">
    <property type="term" value="F:ATP binding"/>
    <property type="evidence" value="ECO:0007669"/>
    <property type="project" value="UniProtKB-KW"/>
</dbReference>
<dbReference type="PANTHER" id="PTHR24348">
    <property type="entry name" value="SERINE/THREONINE-PROTEIN KINASE UNC-51-RELATED"/>
    <property type="match status" value="1"/>
</dbReference>
<evidence type="ECO:0000256" key="3">
    <source>
        <dbReference type="ARBA" id="ARBA00022777"/>
    </source>
</evidence>
<sequence>MKDIDYADILREGGFKDVTPLKPGGQRRVFRAKHSDYPEEIVVKIGSYRVKRQLQRIEREVNLLRGIDSKYYPKNYDFYTLNDSKFIVVEEYIDSEPLHTCFDKFQKPAEILSLLKELIQGLRILWEEKRTVHRDLKPGNILIKPDGSPVIIDLGIARLLDLESLTYTFALRGPCTPPYAAPEQLSNRKTKISHRTDQFALGIVILQLMMKGKHPFDPYDSRSVEIVVENILSDRWDRTIIERSEFSQMFPLVTTLLGQEPHMRYRTPDMLLEEINKCMESLK</sequence>
<dbReference type="PROSITE" id="PS50011">
    <property type="entry name" value="PROTEIN_KINASE_DOM"/>
    <property type="match status" value="1"/>
</dbReference>
<evidence type="ECO:0000313" key="7">
    <source>
        <dbReference type="Proteomes" id="UP000317778"/>
    </source>
</evidence>
<organism evidence="6 7">
    <name type="scientific">candidate division TA06 bacterium B3_TA06</name>
    <dbReference type="NCBI Taxonomy" id="2012487"/>
    <lineage>
        <taxon>Bacteria</taxon>
        <taxon>Bacteria division TA06</taxon>
    </lineage>
</organism>
<dbReference type="Gene3D" id="1.10.510.10">
    <property type="entry name" value="Transferase(Phosphotransferase) domain 1"/>
    <property type="match status" value="1"/>
</dbReference>
<dbReference type="GO" id="GO:0000407">
    <property type="term" value="C:phagophore assembly site"/>
    <property type="evidence" value="ECO:0007669"/>
    <property type="project" value="TreeGrafter"/>
</dbReference>
<name>A0A532V9B6_UNCT6</name>
<comment type="caution">
    <text evidence="6">The sequence shown here is derived from an EMBL/GenBank/DDBJ whole genome shotgun (WGS) entry which is preliminary data.</text>
</comment>
<dbReference type="GO" id="GO:0016020">
    <property type="term" value="C:membrane"/>
    <property type="evidence" value="ECO:0007669"/>
    <property type="project" value="TreeGrafter"/>
</dbReference>
<evidence type="ECO:0000313" key="6">
    <source>
        <dbReference type="EMBL" id="TKJ43758.1"/>
    </source>
</evidence>
<dbReference type="CDD" id="cd14014">
    <property type="entry name" value="STKc_PknB_like"/>
    <property type="match status" value="1"/>
</dbReference>
<accession>A0A532V9B6</accession>
<dbReference type="GO" id="GO:0005776">
    <property type="term" value="C:autophagosome"/>
    <property type="evidence" value="ECO:0007669"/>
    <property type="project" value="TreeGrafter"/>
</dbReference>
<evidence type="ECO:0000256" key="4">
    <source>
        <dbReference type="ARBA" id="ARBA00022840"/>
    </source>
</evidence>
<evidence type="ECO:0000256" key="1">
    <source>
        <dbReference type="ARBA" id="ARBA00022679"/>
    </source>
</evidence>
<keyword evidence="4" id="KW-0067">ATP-binding</keyword>
<keyword evidence="2" id="KW-0547">Nucleotide-binding</keyword>
<protein>
    <recommendedName>
        <fullName evidence="5">Protein kinase domain-containing protein</fullName>
    </recommendedName>
</protein>